<keyword evidence="2 7" id="KW-0812">Transmembrane</keyword>
<keyword evidence="3 7" id="KW-1133">Transmembrane helix</keyword>
<dbReference type="InterPro" id="IPR018820">
    <property type="entry name" value="BRE4-related_DUF2421"/>
</dbReference>
<dbReference type="EMBL" id="JAAAJA010000445">
    <property type="protein sequence ID" value="KAG0253676.1"/>
    <property type="molecule type" value="Genomic_DNA"/>
</dbReference>
<feature type="region of interest" description="Disordered" evidence="6">
    <location>
        <begin position="702"/>
        <end position="750"/>
    </location>
</feature>
<protein>
    <recommendedName>
        <fullName evidence="8">DUF2421 domain-containing protein</fullName>
    </recommendedName>
</protein>
<feature type="compositionally biased region" description="Polar residues" evidence="6">
    <location>
        <begin position="97"/>
        <end position="107"/>
    </location>
</feature>
<proteinExistence type="predicted"/>
<evidence type="ECO:0000259" key="8">
    <source>
        <dbReference type="Pfam" id="PF10334"/>
    </source>
</evidence>
<dbReference type="Pfam" id="PF11744">
    <property type="entry name" value="ALMT"/>
    <property type="match status" value="1"/>
</dbReference>
<evidence type="ECO:0000256" key="6">
    <source>
        <dbReference type="SAM" id="MobiDB-lite"/>
    </source>
</evidence>
<feature type="coiled-coil region" evidence="5">
    <location>
        <begin position="426"/>
        <end position="483"/>
    </location>
</feature>
<feature type="domain" description="DUF2421" evidence="8">
    <location>
        <begin position="169"/>
        <end position="294"/>
    </location>
</feature>
<dbReference type="OrthoDB" id="2449185at2759"/>
<evidence type="ECO:0000313" key="9">
    <source>
        <dbReference type="EMBL" id="KAG0253676.1"/>
    </source>
</evidence>
<feature type="compositionally biased region" description="Basic and acidic residues" evidence="6">
    <location>
        <begin position="119"/>
        <end position="133"/>
    </location>
</feature>
<evidence type="ECO:0000313" key="10">
    <source>
        <dbReference type="Proteomes" id="UP000726737"/>
    </source>
</evidence>
<evidence type="ECO:0000256" key="2">
    <source>
        <dbReference type="ARBA" id="ARBA00022692"/>
    </source>
</evidence>
<gene>
    <name evidence="9" type="ORF">BG011_006226</name>
</gene>
<comment type="caution">
    <text evidence="9">The sequence shown here is derived from an EMBL/GenBank/DDBJ whole genome shotgun (WGS) entry which is preliminary data.</text>
</comment>
<dbReference type="AlphaFoldDB" id="A0A9P6TZW7"/>
<evidence type="ECO:0000256" key="1">
    <source>
        <dbReference type="ARBA" id="ARBA00004141"/>
    </source>
</evidence>
<reference evidence="9" key="1">
    <citation type="journal article" date="2020" name="Fungal Divers.">
        <title>Resolving the Mortierellaceae phylogeny through synthesis of multi-gene phylogenetics and phylogenomics.</title>
        <authorList>
            <person name="Vandepol N."/>
            <person name="Liber J."/>
            <person name="Desiro A."/>
            <person name="Na H."/>
            <person name="Kennedy M."/>
            <person name="Barry K."/>
            <person name="Grigoriev I.V."/>
            <person name="Miller A.N."/>
            <person name="O'Donnell K."/>
            <person name="Stajich J.E."/>
            <person name="Bonito G."/>
        </authorList>
    </citation>
    <scope>NUCLEOTIDE SEQUENCE</scope>
    <source>
        <strain evidence="9">KOD948</strain>
    </source>
</reference>
<accession>A0A9P6TZW7</accession>
<evidence type="ECO:0000256" key="5">
    <source>
        <dbReference type="SAM" id="Coils"/>
    </source>
</evidence>
<feature type="region of interest" description="Disordered" evidence="6">
    <location>
        <begin position="73"/>
        <end position="175"/>
    </location>
</feature>
<dbReference type="InterPro" id="IPR052430">
    <property type="entry name" value="IVT-Associated"/>
</dbReference>
<feature type="transmembrane region" description="Helical" evidence="7">
    <location>
        <begin position="18"/>
        <end position="39"/>
    </location>
</feature>
<evidence type="ECO:0000256" key="3">
    <source>
        <dbReference type="ARBA" id="ARBA00022989"/>
    </source>
</evidence>
<dbReference type="InterPro" id="IPR020966">
    <property type="entry name" value="ALMT"/>
</dbReference>
<dbReference type="GO" id="GO:0015743">
    <property type="term" value="P:malate transport"/>
    <property type="evidence" value="ECO:0007669"/>
    <property type="project" value="InterPro"/>
</dbReference>
<comment type="subcellular location">
    <subcellularLocation>
        <location evidence="1">Membrane</location>
        <topology evidence="1">Multi-pass membrane protein</topology>
    </subcellularLocation>
</comment>
<keyword evidence="5" id="KW-0175">Coiled coil</keyword>
<name>A0A9P6TZW7_9FUNG</name>
<dbReference type="Proteomes" id="UP000726737">
    <property type="component" value="Unassembled WGS sequence"/>
</dbReference>
<dbReference type="PANTHER" id="PTHR47804">
    <property type="entry name" value="60S RIBOSOMAL PROTEIN L19"/>
    <property type="match status" value="1"/>
</dbReference>
<keyword evidence="4 7" id="KW-0472">Membrane</keyword>
<keyword evidence="10" id="KW-1185">Reference proteome</keyword>
<feature type="compositionally biased region" description="Basic residues" evidence="6">
    <location>
        <begin position="708"/>
        <end position="717"/>
    </location>
</feature>
<feature type="compositionally biased region" description="Basic and acidic residues" evidence="6">
    <location>
        <begin position="567"/>
        <end position="577"/>
    </location>
</feature>
<feature type="compositionally biased region" description="Polar residues" evidence="6">
    <location>
        <begin position="737"/>
        <end position="750"/>
    </location>
</feature>
<evidence type="ECO:0000256" key="4">
    <source>
        <dbReference type="ARBA" id="ARBA00023136"/>
    </source>
</evidence>
<dbReference type="PANTHER" id="PTHR47804:SF3">
    <property type="entry name" value="PROTEIN BRE4"/>
    <property type="match status" value="1"/>
</dbReference>
<dbReference type="GO" id="GO:0016020">
    <property type="term" value="C:membrane"/>
    <property type="evidence" value="ECO:0007669"/>
    <property type="project" value="UniProtKB-SubCell"/>
</dbReference>
<feature type="compositionally biased region" description="Polar residues" evidence="6">
    <location>
        <begin position="73"/>
        <end position="85"/>
    </location>
</feature>
<feature type="compositionally biased region" description="Low complexity" evidence="6">
    <location>
        <begin position="524"/>
        <end position="557"/>
    </location>
</feature>
<organism evidence="9 10">
    <name type="scientific">Mortierella polycephala</name>
    <dbReference type="NCBI Taxonomy" id="41804"/>
    <lineage>
        <taxon>Eukaryota</taxon>
        <taxon>Fungi</taxon>
        <taxon>Fungi incertae sedis</taxon>
        <taxon>Mucoromycota</taxon>
        <taxon>Mortierellomycotina</taxon>
        <taxon>Mortierellomycetes</taxon>
        <taxon>Mortierellales</taxon>
        <taxon>Mortierellaceae</taxon>
        <taxon>Mortierella</taxon>
    </lineage>
</organism>
<evidence type="ECO:0000256" key="7">
    <source>
        <dbReference type="SAM" id="Phobius"/>
    </source>
</evidence>
<feature type="region of interest" description="Disordered" evidence="6">
    <location>
        <begin position="522"/>
        <end position="583"/>
    </location>
</feature>
<sequence length="799" mass="87727">MYDSKTSETIYEVCYKRAITVIVGIIVSVIMNSLLWPILARRELRKEIAILIGRQGVLFAELVSKFLLEDPQQPQCKRTGNCVNSSRRDDADGYSSDEANGVNTSAKVASEGDDFEESFVERAEREAKKEKRLQAQWLNRRTGGGSREGTDDSDEDRRNARTNNPLHHHEEHHNNMDPDRLAFQHVEQQLQTKLIKISELLQLSGAEPRLKEEFPVKLYKQIVQCCQNILDRMISMRMAAQLLSPEVRDLVTGPMNYYRRDMVGALLLYFSVLSSSLASKSPLPPYLPSARMARLRVIYNVREAIAAHQAVTGEDHYTYIYYYAFSSALEEVIEELELLAILIKPLVGVTIVSSGQGYATGMPYDQLNLGTAMATTQLELPPMLGAEEARPVHAATMVNIGEINSTTAGMGGGAFGQPLPYPQDMLYQQQRLLQQQQEQQQRLLQQQQEQQHRQQQAQMQQQIEAQQQQIQQQQLQLQEQQEALRLGRGLHPNSVTQAPQRLLINPQIAHIVAPLGHVPDAAGSTSSLTSTESSDSSLSRKSVANASAISPSSAAGSNGRTGRKVRSRQDSFKDKSSGLRVNITPPSVSTFNFDMNHPVDGANHLTSTSPSLVTSPIMMMDEKILKGHHGQRFKEALQAAQEASGQQMIEVSTPNATMVSTQIQHPIGLGFNASTSAAGGNSAGGAGRQMSSGNILTAARRGSVSIHNKSRRHHKHRSSQDSTKSMRGGQGDAVAGSMSTPPTQIGASSSSVGMTVPAAVVTPFGSELIPQAPLPLHMIPMQNRQQHRNGSQNGLSDQE</sequence>
<dbReference type="Pfam" id="PF10334">
    <property type="entry name" value="BRE4"/>
    <property type="match status" value="1"/>
</dbReference>